<keyword evidence="2" id="KW-1133">Transmembrane helix</keyword>
<feature type="transmembrane region" description="Helical" evidence="2">
    <location>
        <begin position="180"/>
        <end position="204"/>
    </location>
</feature>
<sequence length="298" mass="32377">MSLAADMFITGYVEFVATLFYGIYIVLFCICIHVLLRRDRNLGTVILLVTAIALFTLSTAQVVLEVVLGAATSSKSSFPTTGFKMRLSSYMALTSGMIADGLVIYRCYCIWNKNIYIIILPVVLLIVTTVFGLDVDLPANPFFILSLTTNILVTSMSAGRIWWIYHKGRAYLQADAQRRYVSALSILIESGVIYSATVLAYLVLAAIPSASMLPPLVFQMLTQIMGITPTLIIVRVGLGVHIPGAEPAVKQPVAKTAPSPMHKGGQAQPWDPEMGDQSVSDHTPSSVIWLKPDTASSS</sequence>
<feature type="transmembrane region" description="Helical" evidence="2">
    <location>
        <begin position="90"/>
        <end position="108"/>
    </location>
</feature>
<dbReference type="Proteomes" id="UP001215598">
    <property type="component" value="Unassembled WGS sequence"/>
</dbReference>
<keyword evidence="2" id="KW-0812">Transmembrane</keyword>
<protein>
    <submittedName>
        <fullName evidence="3">Uncharacterized protein</fullName>
    </submittedName>
</protein>
<organism evidence="3 4">
    <name type="scientific">Mycena metata</name>
    <dbReference type="NCBI Taxonomy" id="1033252"/>
    <lineage>
        <taxon>Eukaryota</taxon>
        <taxon>Fungi</taxon>
        <taxon>Dikarya</taxon>
        <taxon>Basidiomycota</taxon>
        <taxon>Agaricomycotina</taxon>
        <taxon>Agaricomycetes</taxon>
        <taxon>Agaricomycetidae</taxon>
        <taxon>Agaricales</taxon>
        <taxon>Marasmiineae</taxon>
        <taxon>Mycenaceae</taxon>
        <taxon>Mycena</taxon>
    </lineage>
</organism>
<feature type="compositionally biased region" description="Polar residues" evidence="1">
    <location>
        <begin position="277"/>
        <end position="286"/>
    </location>
</feature>
<feature type="transmembrane region" description="Helical" evidence="2">
    <location>
        <begin position="115"/>
        <end position="133"/>
    </location>
</feature>
<proteinExistence type="predicted"/>
<keyword evidence="2" id="KW-0472">Membrane</keyword>
<dbReference type="EMBL" id="JARKIB010000437">
    <property type="protein sequence ID" value="KAJ7708021.1"/>
    <property type="molecule type" value="Genomic_DNA"/>
</dbReference>
<evidence type="ECO:0000256" key="1">
    <source>
        <dbReference type="SAM" id="MobiDB-lite"/>
    </source>
</evidence>
<comment type="caution">
    <text evidence="3">The sequence shown here is derived from an EMBL/GenBank/DDBJ whole genome shotgun (WGS) entry which is preliminary data.</text>
</comment>
<feature type="transmembrane region" description="Helical" evidence="2">
    <location>
        <begin position="45"/>
        <end position="70"/>
    </location>
</feature>
<feature type="transmembrane region" description="Helical" evidence="2">
    <location>
        <begin position="216"/>
        <end position="238"/>
    </location>
</feature>
<name>A0AAD7GYA9_9AGAR</name>
<evidence type="ECO:0000256" key="2">
    <source>
        <dbReference type="SAM" id="Phobius"/>
    </source>
</evidence>
<feature type="transmembrane region" description="Helical" evidence="2">
    <location>
        <begin position="139"/>
        <end position="159"/>
    </location>
</feature>
<feature type="region of interest" description="Disordered" evidence="1">
    <location>
        <begin position="251"/>
        <end position="298"/>
    </location>
</feature>
<feature type="transmembrane region" description="Helical" evidence="2">
    <location>
        <begin position="12"/>
        <end position="36"/>
    </location>
</feature>
<accession>A0AAD7GYA9</accession>
<gene>
    <name evidence="3" type="ORF">B0H16DRAFT_1746340</name>
</gene>
<evidence type="ECO:0000313" key="3">
    <source>
        <dbReference type="EMBL" id="KAJ7708021.1"/>
    </source>
</evidence>
<dbReference type="AlphaFoldDB" id="A0AAD7GYA9"/>
<reference evidence="3" key="1">
    <citation type="submission" date="2023-03" db="EMBL/GenBank/DDBJ databases">
        <title>Massive genome expansion in bonnet fungi (Mycena s.s.) driven by repeated elements and novel gene families across ecological guilds.</title>
        <authorList>
            <consortium name="Lawrence Berkeley National Laboratory"/>
            <person name="Harder C.B."/>
            <person name="Miyauchi S."/>
            <person name="Viragh M."/>
            <person name="Kuo A."/>
            <person name="Thoen E."/>
            <person name="Andreopoulos B."/>
            <person name="Lu D."/>
            <person name="Skrede I."/>
            <person name="Drula E."/>
            <person name="Henrissat B."/>
            <person name="Morin E."/>
            <person name="Kohler A."/>
            <person name="Barry K."/>
            <person name="LaButti K."/>
            <person name="Morin E."/>
            <person name="Salamov A."/>
            <person name="Lipzen A."/>
            <person name="Mereny Z."/>
            <person name="Hegedus B."/>
            <person name="Baldrian P."/>
            <person name="Stursova M."/>
            <person name="Weitz H."/>
            <person name="Taylor A."/>
            <person name="Grigoriev I.V."/>
            <person name="Nagy L.G."/>
            <person name="Martin F."/>
            <person name="Kauserud H."/>
        </authorList>
    </citation>
    <scope>NUCLEOTIDE SEQUENCE</scope>
    <source>
        <strain evidence="3">CBHHK182m</strain>
    </source>
</reference>
<keyword evidence="4" id="KW-1185">Reference proteome</keyword>
<evidence type="ECO:0000313" key="4">
    <source>
        <dbReference type="Proteomes" id="UP001215598"/>
    </source>
</evidence>